<feature type="compositionally biased region" description="Acidic residues" evidence="1">
    <location>
        <begin position="126"/>
        <end position="136"/>
    </location>
</feature>
<feature type="region of interest" description="Disordered" evidence="1">
    <location>
        <begin position="855"/>
        <end position="885"/>
    </location>
</feature>
<dbReference type="Pfam" id="PF12816">
    <property type="entry name" value="TPR_Vps8"/>
    <property type="match status" value="1"/>
</dbReference>
<protein>
    <recommendedName>
        <fullName evidence="2">Vacuolar protein sorting-associated protein 8 central domain-containing protein</fullName>
    </recommendedName>
</protein>
<reference evidence="3" key="1">
    <citation type="journal article" date="2023" name="PhytoFront">
        <title>Draft Genome Resources of Seven Strains of Tilletia horrida, Causal Agent of Kernel Smut of Rice.</title>
        <authorList>
            <person name="Khanal S."/>
            <person name="Antony Babu S."/>
            <person name="Zhou X.G."/>
        </authorList>
    </citation>
    <scope>NUCLEOTIDE SEQUENCE</scope>
    <source>
        <strain evidence="3">TX3</strain>
    </source>
</reference>
<feature type="region of interest" description="Disordered" evidence="1">
    <location>
        <begin position="1978"/>
        <end position="2002"/>
    </location>
</feature>
<feature type="region of interest" description="Disordered" evidence="1">
    <location>
        <begin position="785"/>
        <end position="817"/>
    </location>
</feature>
<keyword evidence="4" id="KW-1185">Reference proteome</keyword>
<feature type="compositionally biased region" description="Acidic residues" evidence="1">
    <location>
        <begin position="86"/>
        <end position="102"/>
    </location>
</feature>
<organism evidence="3 4">
    <name type="scientific">Tilletia horrida</name>
    <dbReference type="NCBI Taxonomy" id="155126"/>
    <lineage>
        <taxon>Eukaryota</taxon>
        <taxon>Fungi</taxon>
        <taxon>Dikarya</taxon>
        <taxon>Basidiomycota</taxon>
        <taxon>Ustilaginomycotina</taxon>
        <taxon>Exobasidiomycetes</taxon>
        <taxon>Tilletiales</taxon>
        <taxon>Tilletiaceae</taxon>
        <taxon>Tilletia</taxon>
    </lineage>
</organism>
<evidence type="ECO:0000313" key="4">
    <source>
        <dbReference type="Proteomes" id="UP001176521"/>
    </source>
</evidence>
<feature type="compositionally biased region" description="Acidic residues" evidence="1">
    <location>
        <begin position="1475"/>
        <end position="1487"/>
    </location>
</feature>
<dbReference type="InterPro" id="IPR045111">
    <property type="entry name" value="Vps41/Vps8"/>
</dbReference>
<feature type="compositionally biased region" description="Polar residues" evidence="1">
    <location>
        <begin position="1309"/>
        <end position="1318"/>
    </location>
</feature>
<sequence>MPRPTATKGRASSSSGGGGGGGRRAKDKATKVEDKVAPSSSASTSAALELPDFMHEDDEDADPGANGDSIDDRESRYDASYNAFMDELDRDDDDDDAEDADESAAATHSLSVLSTSLIPNRSTAQDGDEDDEDDNFDLFAPRRATMAQQQAQAEDVRDAEDPMYAQRLADILGSDDGDDDEEEEEAPSALNGLTPSPSALEDARDAARVEQELSVDLRDTTVETGMASTSMEEDDDEEEEEEAGFVYTPSKQDAEEEDEDEDEDGEGFVYAPSKTEPGQQGEGQDDDDDDDEDEDEDDEEEGFVYRPNSAPVLDAAPQLPPLSMDSSTPPAPRPIPLPPLPAPAEHPTKPNKAAPAAQDRAPKIFLTAVDPELSLDLGMNGDAADEEEDDKTPSGSANASATASIASLLLPRRKPLPSLKIRPKLLTPSGSMRSFVGLAGGGGGGSPSANLLFPFPPPSATFGPGGAEPGSASYATFPVASSSSTTVTERDILRLSSLRKIGAKLYPGGGGGGGAATDNGALANAAGVAQAKGLGAPTVLAAGEGLIAVGTTRGWTLIFALDQELRCVVGTETLAQQGGSVTALSFSLDSTFIGIGHASGHIALFDLSKPSIPSRQVAPVSLRSVQAGRKEGHLPGCAIVQLGFVARRHTAIISADAAGVAVYHALGKILGVSSNDTLRIFGQYPAPEAGSKGKTSALVGDHQGANGVANGHVGSDTASVNGMDLTQPPSLPTRASSSKSILFGVQPLPLGSTPHLADGYQFVAILTPHKLVLVGLKPSPRTWWRKTAPARREQDGSAARGRMGQWSASNRRNGQLPEDEDFAEGLEVGDGLGGVNGGASTLRLVRGIPEGRTADDFVTWKSSGDGGPSDGAAGHEDEEAEEESGALCGAMAWLPASEMSTTGAASSASTQEATSSVSQHVHPILAFSFGRDLLFLHLVKGRRQIRRAAPESNGRGSNTSVDSSITYEDHLGLQEEMALLHKRAITGLQWLSPDLLLILDAEGLNLFDLRIRRCTERQRLLDFRAIPQRWDNEGVFHPVRQGKSSPAASAIQALTASHSFKVHEGRAFLLGSKDLLAGTALSWTDRILTLVSSGDFLAAIELAQRFYEGKAPGSVIGLPSDRAEQKRIVGRKLRDLMAASASYAFSPARLTDSTHVTPDGRGVDRTPLFEGMARVCALACLALDDLGFLFGDLYELYAENGIEGIFVGQMEEFIVSGRMRTLPTDVVQRLVAFRKASGDYALAERIIYHVDPLCLDLDQSIGLCLEQRLYDALIYVYTEAMDDFTGPLVELIELMKRVLYPPSVEGSEDGTSSSILNSSGGGPNGTQGKTAEQDTSDAYTLFAYLSAGLTGYAYPSHKPYPPERALQAKRALYGFVFAGACVMWPQGKGGRLVLSLPEDATEPTYPYLRLLLHFDADALLEVLEAAFEDSFLNDDDDEDEEGARGKAARVHTRQKIVDLLLHIAEEDAQARTSSGEDDDDEENDGEEHDGLALRTSISIFVARNAPKFPQFVRLAQEQVDAVFEALTTSAPDAGNHEERQLATEYLLSSYKVADGDRLLELLEQAGFWRLLQDALRRERRWDRLIEIYIGELRAELDAEDESGEQLGDDVDNVGPERKIFAQLEQILSRAIRERTSWLDELGPRITEATPTLLRADVIRTVALIERFFPARHHEALEELAGNELAQLAYLRCFYDPAYTRGYATATTTLVGDEQAAAQSQTRARIALELLSVGERLEPASRDRYIALLARHRPDDLVQAFDAQPWAEYIDLENGGRFLFDKHFGSKVLGQSAAAAVADAGADAAAGGGAEDDKEPSYREVKPFLDGMTSAYRLRIELLGMANRLFDRDLFGDLDRLAAKRVRGWRPKAAISGAGGSMSSSNCRACGEALIAPSHLVGVPTAANGPGVPSSRARPGLLRDRQRSSSMISLPPPRPPSSPFIEAAAGGPAKPDKGKGVSRGYFPPFEDAADHSPSLSLHGGLLSPGNVGGGVDESGRGSRRMRSISPHGHAQLRAMSMGGGGGGGGISFGSPGMNGGGGVLAQHRASTAPLLNTAATLSPALGLGSSTASVFAEMQASDTQPADLFAPDAAALGLPPDEDGDGQRAGEYDDAGEVQMSSGGGAGDYSAHSSWDLPNSSFRLFPVPPISAGATSNGGAGSSWRPRTRATSEDGLGAGMGLGMRERLGGGGGGSSFESGLGLLVEHEQDEALVVFASGEVRHRRCCQL</sequence>
<feature type="region of interest" description="Disordered" evidence="1">
    <location>
        <begin position="1304"/>
        <end position="1332"/>
    </location>
</feature>
<comment type="caution">
    <text evidence="3">The sequence shown here is derived from an EMBL/GenBank/DDBJ whole genome shotgun (WGS) entry which is preliminary data.</text>
</comment>
<dbReference type="GO" id="GO:0034058">
    <property type="term" value="P:endosomal vesicle fusion"/>
    <property type="evidence" value="ECO:0007669"/>
    <property type="project" value="TreeGrafter"/>
</dbReference>
<feature type="region of interest" description="Disordered" evidence="1">
    <location>
        <begin position="2147"/>
        <end position="2188"/>
    </location>
</feature>
<dbReference type="InterPro" id="IPR025941">
    <property type="entry name" value="Vps8_central_dom"/>
</dbReference>
<feature type="compositionally biased region" description="Acidic residues" evidence="1">
    <location>
        <begin position="173"/>
        <end position="186"/>
    </location>
</feature>
<feature type="compositionally biased region" description="Acidic residues" evidence="1">
    <location>
        <begin position="231"/>
        <end position="243"/>
    </location>
</feature>
<dbReference type="EMBL" id="JAPDMQ010000048">
    <property type="protein sequence ID" value="KAK0538183.1"/>
    <property type="molecule type" value="Genomic_DNA"/>
</dbReference>
<feature type="compositionally biased region" description="Basic and acidic residues" evidence="1">
    <location>
        <begin position="27"/>
        <end position="36"/>
    </location>
</feature>
<feature type="compositionally biased region" description="Acidic residues" evidence="1">
    <location>
        <begin position="283"/>
        <end position="302"/>
    </location>
</feature>
<feature type="compositionally biased region" description="Low complexity" evidence="1">
    <location>
        <begin position="1"/>
        <end position="14"/>
    </location>
</feature>
<feature type="compositionally biased region" description="Pro residues" evidence="1">
    <location>
        <begin position="329"/>
        <end position="344"/>
    </location>
</feature>
<feature type="compositionally biased region" description="Basic and acidic residues" evidence="1">
    <location>
        <begin position="201"/>
        <end position="221"/>
    </location>
</feature>
<evidence type="ECO:0000256" key="1">
    <source>
        <dbReference type="SAM" id="MobiDB-lite"/>
    </source>
</evidence>
<feature type="compositionally biased region" description="Polar residues" evidence="1">
    <location>
        <begin position="108"/>
        <end position="125"/>
    </location>
</feature>
<feature type="region of interest" description="Disordered" evidence="1">
    <location>
        <begin position="1"/>
        <end position="400"/>
    </location>
</feature>
<dbReference type="PANTHER" id="PTHR12616:SF8">
    <property type="entry name" value="VACUOLAR PROTEIN SORTING-ASSOCIATED PROTEIN 8 HOMOLOG"/>
    <property type="match status" value="1"/>
</dbReference>
<name>A0AAN6GF69_9BASI</name>
<evidence type="ECO:0000259" key="2">
    <source>
        <dbReference type="Pfam" id="PF12816"/>
    </source>
</evidence>
<feature type="domain" description="Vacuolar protein sorting-associated protein 8 central" evidence="2">
    <location>
        <begin position="1205"/>
        <end position="1427"/>
    </location>
</feature>
<feature type="region of interest" description="Disordered" evidence="1">
    <location>
        <begin position="1919"/>
        <end position="1956"/>
    </location>
</feature>
<accession>A0AAN6GF69</accession>
<gene>
    <name evidence="3" type="ORF">OC842_001365</name>
</gene>
<feature type="compositionally biased region" description="Acidic residues" evidence="1">
    <location>
        <begin position="254"/>
        <end position="266"/>
    </location>
</feature>
<dbReference type="GO" id="GO:0005770">
    <property type="term" value="C:late endosome"/>
    <property type="evidence" value="ECO:0007669"/>
    <property type="project" value="TreeGrafter"/>
</dbReference>
<dbReference type="Proteomes" id="UP001176521">
    <property type="component" value="Unassembled WGS sequence"/>
</dbReference>
<feature type="region of interest" description="Disordered" evidence="1">
    <location>
        <begin position="2088"/>
        <end position="2127"/>
    </location>
</feature>
<feature type="region of interest" description="Disordered" evidence="1">
    <location>
        <begin position="1468"/>
        <end position="1488"/>
    </location>
</feature>
<evidence type="ECO:0000313" key="3">
    <source>
        <dbReference type="EMBL" id="KAK0538183.1"/>
    </source>
</evidence>
<feature type="compositionally biased region" description="Low complexity" evidence="1">
    <location>
        <begin position="37"/>
        <end position="47"/>
    </location>
</feature>
<dbReference type="GO" id="GO:0006623">
    <property type="term" value="P:protein targeting to vacuole"/>
    <property type="evidence" value="ECO:0007669"/>
    <property type="project" value="InterPro"/>
</dbReference>
<dbReference type="Pfam" id="PF23410">
    <property type="entry name" value="Beta-prop_VPS8"/>
    <property type="match status" value="1"/>
</dbReference>
<dbReference type="GO" id="GO:0030897">
    <property type="term" value="C:HOPS complex"/>
    <property type="evidence" value="ECO:0007669"/>
    <property type="project" value="TreeGrafter"/>
</dbReference>
<dbReference type="PANTHER" id="PTHR12616">
    <property type="entry name" value="VACUOLAR PROTEIN SORTING VPS41"/>
    <property type="match status" value="1"/>
</dbReference>
<proteinExistence type="predicted"/>